<comment type="caution">
    <text evidence="2">The sequence shown here is derived from an EMBL/GenBank/DDBJ whole genome shotgun (WGS) entry which is preliminary data.</text>
</comment>
<dbReference type="RefSeq" id="WP_262874759.1">
    <property type="nucleotide sequence ID" value="NZ_BAABKW010000001.1"/>
</dbReference>
<organism evidence="2 3">
    <name type="scientific">Microbacterium fluvii</name>
    <dbReference type="NCBI Taxonomy" id="415215"/>
    <lineage>
        <taxon>Bacteria</taxon>
        <taxon>Bacillati</taxon>
        <taxon>Actinomycetota</taxon>
        <taxon>Actinomycetes</taxon>
        <taxon>Micrococcales</taxon>
        <taxon>Microbacteriaceae</taxon>
        <taxon>Microbacterium</taxon>
    </lineage>
</organism>
<protein>
    <submittedName>
        <fullName evidence="2">Iron chaperone</fullName>
    </submittedName>
</protein>
<dbReference type="Pfam" id="PF08818">
    <property type="entry name" value="DUF1801"/>
    <property type="match status" value="1"/>
</dbReference>
<evidence type="ECO:0000313" key="3">
    <source>
        <dbReference type="Proteomes" id="UP001596507"/>
    </source>
</evidence>
<evidence type="ECO:0000259" key="1">
    <source>
        <dbReference type="Pfam" id="PF08818"/>
    </source>
</evidence>
<sequence length="123" mass="13461">MGTVDDYLAGLDEADRAVIDHVYDVARRLAPDAEQGKGYGMPALIVRGKPLISVMRTRRHIGVYPFSGRVPEAVADALEGFDHDKGTIRFQPDRPLPDAAVEAVVTARLAEIDDPGLRKRPVE</sequence>
<dbReference type="Proteomes" id="UP001596507">
    <property type="component" value="Unassembled WGS sequence"/>
</dbReference>
<name>A0ABW2HIL8_9MICO</name>
<accession>A0ABW2HIL8</accession>
<dbReference type="EMBL" id="JBHTBE010000003">
    <property type="protein sequence ID" value="MFC7269838.1"/>
    <property type="molecule type" value="Genomic_DNA"/>
</dbReference>
<dbReference type="SUPFAM" id="SSF159888">
    <property type="entry name" value="YdhG-like"/>
    <property type="match status" value="1"/>
</dbReference>
<proteinExistence type="predicted"/>
<feature type="domain" description="YdhG-like" evidence="1">
    <location>
        <begin position="16"/>
        <end position="108"/>
    </location>
</feature>
<reference evidence="3" key="1">
    <citation type="journal article" date="2019" name="Int. J. Syst. Evol. Microbiol.">
        <title>The Global Catalogue of Microorganisms (GCM) 10K type strain sequencing project: providing services to taxonomists for standard genome sequencing and annotation.</title>
        <authorList>
            <consortium name="The Broad Institute Genomics Platform"/>
            <consortium name="The Broad Institute Genome Sequencing Center for Infectious Disease"/>
            <person name="Wu L."/>
            <person name="Ma J."/>
        </authorList>
    </citation>
    <scope>NUCLEOTIDE SEQUENCE [LARGE SCALE GENOMIC DNA]</scope>
    <source>
        <strain evidence="3">CGMCC 1.15772</strain>
    </source>
</reference>
<gene>
    <name evidence="2" type="ORF">ACFQRL_12780</name>
</gene>
<dbReference type="InterPro" id="IPR014922">
    <property type="entry name" value="YdhG-like"/>
</dbReference>
<dbReference type="Gene3D" id="3.90.1150.200">
    <property type="match status" value="1"/>
</dbReference>
<evidence type="ECO:0000313" key="2">
    <source>
        <dbReference type="EMBL" id="MFC7269838.1"/>
    </source>
</evidence>
<keyword evidence="3" id="KW-1185">Reference proteome</keyword>